<protein>
    <recommendedName>
        <fullName evidence="4">Ribosomal protein L7/L12 C-terminal domain-containing protein</fullName>
    </recommendedName>
</protein>
<keyword evidence="1" id="KW-0472">Membrane</keyword>
<evidence type="ECO:0000313" key="2">
    <source>
        <dbReference type="EMBL" id="MBI1755982.1"/>
    </source>
</evidence>
<evidence type="ECO:0008006" key="4">
    <source>
        <dbReference type="Google" id="ProtNLM"/>
    </source>
</evidence>
<accession>A0A931PTZ0</accession>
<dbReference type="EMBL" id="JACOSL010000017">
    <property type="protein sequence ID" value="MBI1755982.1"/>
    <property type="molecule type" value="Genomic_DNA"/>
</dbReference>
<organism evidence="2 3">
    <name type="scientific">Fimbriimonas ginsengisoli</name>
    <dbReference type="NCBI Taxonomy" id="1005039"/>
    <lineage>
        <taxon>Bacteria</taxon>
        <taxon>Bacillati</taxon>
        <taxon>Armatimonadota</taxon>
        <taxon>Fimbriimonadia</taxon>
        <taxon>Fimbriimonadales</taxon>
        <taxon>Fimbriimonadaceae</taxon>
        <taxon>Fimbriimonas</taxon>
    </lineage>
</organism>
<name>A0A931PTZ0_FIMGI</name>
<dbReference type="Proteomes" id="UP000727962">
    <property type="component" value="Unassembled WGS sequence"/>
</dbReference>
<keyword evidence="1" id="KW-1133">Transmembrane helix</keyword>
<evidence type="ECO:0000256" key="1">
    <source>
        <dbReference type="SAM" id="Phobius"/>
    </source>
</evidence>
<feature type="transmembrane region" description="Helical" evidence="1">
    <location>
        <begin position="44"/>
        <end position="62"/>
    </location>
</feature>
<sequence>MPRVERTQDVIEIHWENALVYGVGGVLFLGLFGFLLYYGTEGSFIALTWLMLVFGLACLGYGTRRAIEVRKVTSVAYTCPYCESIVELTEVAQSDFSCSECARVIPVEDGEVMPVHLVRCGYCHELNFYSDKTEFLVCENCSHEIPISSDSHGHKSVPKFYAVVEDDALYELVLVESGTKTEDLIACLQRMLALNRSQVKQMLDQLPVTLLTGISRRKADMLLAQLTIHEGGAEARPLV</sequence>
<evidence type="ECO:0000313" key="3">
    <source>
        <dbReference type="Proteomes" id="UP000727962"/>
    </source>
</evidence>
<comment type="caution">
    <text evidence="2">The sequence shown here is derived from an EMBL/GenBank/DDBJ whole genome shotgun (WGS) entry which is preliminary data.</text>
</comment>
<keyword evidence="1" id="KW-0812">Transmembrane</keyword>
<dbReference type="AlphaFoldDB" id="A0A931PTZ0"/>
<reference evidence="2" key="1">
    <citation type="submission" date="2020-07" db="EMBL/GenBank/DDBJ databases">
        <title>Huge and variable diversity of episymbiotic CPR bacteria and DPANN archaea in groundwater ecosystems.</title>
        <authorList>
            <person name="He C.Y."/>
            <person name="Keren R."/>
            <person name="Whittaker M."/>
            <person name="Farag I.F."/>
            <person name="Doudna J."/>
            <person name="Cate J.H.D."/>
            <person name="Banfield J.F."/>
        </authorList>
    </citation>
    <scope>NUCLEOTIDE SEQUENCE</scope>
    <source>
        <strain evidence="2">NC_groundwater_17_Pr7_B-0.1um_64_12</strain>
    </source>
</reference>
<gene>
    <name evidence="2" type="ORF">HYR64_02615</name>
</gene>
<feature type="transmembrane region" description="Helical" evidence="1">
    <location>
        <begin position="18"/>
        <end position="38"/>
    </location>
</feature>
<proteinExistence type="predicted"/>